<evidence type="ECO:0000313" key="2">
    <source>
        <dbReference type="Proteomes" id="UP001215598"/>
    </source>
</evidence>
<dbReference type="EMBL" id="JARKIB010000137">
    <property type="protein sequence ID" value="KAJ7733684.1"/>
    <property type="molecule type" value="Genomic_DNA"/>
</dbReference>
<proteinExistence type="predicted"/>
<evidence type="ECO:0000313" key="1">
    <source>
        <dbReference type="EMBL" id="KAJ7733684.1"/>
    </source>
</evidence>
<protein>
    <submittedName>
        <fullName evidence="1">Uncharacterized protein</fullName>
    </submittedName>
</protein>
<sequence length="672" mass="75997">MHPAFQLQNLRTLPAQLQTADLLLSTNLTRNFERLNEHWVIFKADPENIRCLLPVWYANLDPTTIPTVDAMNAAEAAGHRIDAVSGAADALRFLPFMGYSSEGFHPELWNRAWFWMEFLHTFQEHLLVLPPKAELYATFVSIFVHFLGCGCSAQLRSTPGVRIIMGAAWHCLLDNSDDKKLRQISRLINGDEDKRHPHWMQEYMEGIGGGLDHFASLLCRQVTRAVVNPTKPMSDTAVSLFNVAIGFMLRDRDSEKESYPLREALLPHGILRALTAAIFSLNLSATGPSKGLYLLTSAFNVVGSYIAAPPGLKWMSEALQSGFLHAIVLVVVTHPGHEYLEHELRAHLRTLFSAYLVYRSILVLMPNCLAEVAELVKSDVFISSTVYPEWQRFDALAQERLAFLQTFESTPSVVYKACDNMKATDLTSSAVKYASSQIFVAVPFVLTCIIARDNANWQIGRRSIELSAEKLQHSGHCLVRLAHWEARTMNDHLNHTEERQCTVQEKSFLRALLHRDYLALRAQIYTQQITLWAQTPNQVCYTVFDYTHGPVTVTVYPWGEGILDHPPSWMARCHNHILRVFKEPGLLEIHCMAIPNGLKTYRRLFSMRHADSQIFNALQEVSERMQEIPRTDPGFNSIIADGLTLDQSDSQLSTLQRTFCGLQSRSNPILGV</sequence>
<reference evidence="1" key="1">
    <citation type="submission" date="2023-03" db="EMBL/GenBank/DDBJ databases">
        <title>Massive genome expansion in bonnet fungi (Mycena s.s.) driven by repeated elements and novel gene families across ecological guilds.</title>
        <authorList>
            <consortium name="Lawrence Berkeley National Laboratory"/>
            <person name="Harder C.B."/>
            <person name="Miyauchi S."/>
            <person name="Viragh M."/>
            <person name="Kuo A."/>
            <person name="Thoen E."/>
            <person name="Andreopoulos B."/>
            <person name="Lu D."/>
            <person name="Skrede I."/>
            <person name="Drula E."/>
            <person name="Henrissat B."/>
            <person name="Morin E."/>
            <person name="Kohler A."/>
            <person name="Barry K."/>
            <person name="LaButti K."/>
            <person name="Morin E."/>
            <person name="Salamov A."/>
            <person name="Lipzen A."/>
            <person name="Mereny Z."/>
            <person name="Hegedus B."/>
            <person name="Baldrian P."/>
            <person name="Stursova M."/>
            <person name="Weitz H."/>
            <person name="Taylor A."/>
            <person name="Grigoriev I.V."/>
            <person name="Nagy L.G."/>
            <person name="Martin F."/>
            <person name="Kauserud H."/>
        </authorList>
    </citation>
    <scope>NUCLEOTIDE SEQUENCE</scope>
    <source>
        <strain evidence="1">CBHHK182m</strain>
    </source>
</reference>
<comment type="caution">
    <text evidence="1">The sequence shown here is derived from an EMBL/GenBank/DDBJ whole genome shotgun (WGS) entry which is preliminary data.</text>
</comment>
<accession>A0AAD7I3J1</accession>
<dbReference type="Proteomes" id="UP001215598">
    <property type="component" value="Unassembled WGS sequence"/>
</dbReference>
<gene>
    <name evidence="1" type="ORF">B0H16DRAFT_1696113</name>
</gene>
<organism evidence="1 2">
    <name type="scientific">Mycena metata</name>
    <dbReference type="NCBI Taxonomy" id="1033252"/>
    <lineage>
        <taxon>Eukaryota</taxon>
        <taxon>Fungi</taxon>
        <taxon>Dikarya</taxon>
        <taxon>Basidiomycota</taxon>
        <taxon>Agaricomycotina</taxon>
        <taxon>Agaricomycetes</taxon>
        <taxon>Agaricomycetidae</taxon>
        <taxon>Agaricales</taxon>
        <taxon>Marasmiineae</taxon>
        <taxon>Mycenaceae</taxon>
        <taxon>Mycena</taxon>
    </lineage>
</organism>
<keyword evidence="2" id="KW-1185">Reference proteome</keyword>
<name>A0AAD7I3J1_9AGAR</name>
<dbReference type="AlphaFoldDB" id="A0AAD7I3J1"/>